<evidence type="ECO:0000256" key="4">
    <source>
        <dbReference type="ARBA" id="ARBA00023136"/>
    </source>
</evidence>
<sequence>MDQLTIEEAIAKVSGNYAYQKRTLLILSLSQLALSFIIMGLPFMLPPGELDCDSEGICKIPEKLLNTATADFHLFGTKKYLIGLVGTFYFIGMMIGALFISWISDTYGRQKTVKFFTLLGIPVMLLIAFSWNIWAIVVSYFFVGMLEIGIYVPGFIMLTEYVENAHRNLFSGIFFSCWGIFAIFLSILYILSIPWRITFILASLALLAQYFLMNYIYESPRFLLVNHKNIEETIIVLNSISIINGAGSFDSSIKHEIIEEQISHSYLSFFQNKYLFKKFSICSILWFNIVLTYYGMVFIMPSLFPNVYIEGAVMALAETIASFLATYFINKIGRKKSAIICFIIGGISFTIIWILPKFLSETSANKGILLFSAIGRFFVGAEFFLIYIYTAELFPTRVRNMAFGICNVIGRIAGMISSNLLTICLVIGINPAAIMAISLIISSILSTFLEETLGKNMLEFIEQKSENPSEEEIGDNQVVYKQID</sequence>
<dbReference type="Proteomes" id="UP000187209">
    <property type="component" value="Unassembled WGS sequence"/>
</dbReference>
<dbReference type="SUPFAM" id="SSF103473">
    <property type="entry name" value="MFS general substrate transporter"/>
    <property type="match status" value="1"/>
</dbReference>
<proteinExistence type="predicted"/>
<evidence type="ECO:0000313" key="7">
    <source>
        <dbReference type="EMBL" id="OMJ91695.1"/>
    </source>
</evidence>
<gene>
    <name evidence="7" type="ORF">SteCoe_5724</name>
</gene>
<dbReference type="AlphaFoldDB" id="A0A1R2CRR8"/>
<dbReference type="PANTHER" id="PTHR24064">
    <property type="entry name" value="SOLUTE CARRIER FAMILY 22 MEMBER"/>
    <property type="match status" value="1"/>
</dbReference>
<feature type="transmembrane region" description="Helical" evidence="5">
    <location>
        <begin position="115"/>
        <end position="134"/>
    </location>
</feature>
<dbReference type="Pfam" id="PF00083">
    <property type="entry name" value="Sugar_tr"/>
    <property type="match status" value="1"/>
</dbReference>
<evidence type="ECO:0000313" key="8">
    <source>
        <dbReference type="Proteomes" id="UP000187209"/>
    </source>
</evidence>
<dbReference type="Gene3D" id="1.20.1250.20">
    <property type="entry name" value="MFS general substrate transporter like domains"/>
    <property type="match status" value="1"/>
</dbReference>
<dbReference type="InterPro" id="IPR020846">
    <property type="entry name" value="MFS_dom"/>
</dbReference>
<dbReference type="GO" id="GO:0022857">
    <property type="term" value="F:transmembrane transporter activity"/>
    <property type="evidence" value="ECO:0007669"/>
    <property type="project" value="InterPro"/>
</dbReference>
<feature type="transmembrane region" description="Helical" evidence="5">
    <location>
        <begin position="80"/>
        <end position="103"/>
    </location>
</feature>
<evidence type="ECO:0000256" key="2">
    <source>
        <dbReference type="ARBA" id="ARBA00022692"/>
    </source>
</evidence>
<comment type="subcellular location">
    <subcellularLocation>
        <location evidence="1">Membrane</location>
        <topology evidence="1">Multi-pass membrane protein</topology>
    </subcellularLocation>
</comment>
<feature type="transmembrane region" description="Helical" evidence="5">
    <location>
        <begin position="197"/>
        <end position="217"/>
    </location>
</feature>
<keyword evidence="2 5" id="KW-0812">Transmembrane</keyword>
<keyword evidence="4 5" id="KW-0472">Membrane</keyword>
<feature type="transmembrane region" description="Helical" evidence="5">
    <location>
        <begin position="140"/>
        <end position="162"/>
    </location>
</feature>
<feature type="transmembrane region" description="Helical" evidence="5">
    <location>
        <begin position="279"/>
        <end position="301"/>
    </location>
</feature>
<evidence type="ECO:0000256" key="5">
    <source>
        <dbReference type="SAM" id="Phobius"/>
    </source>
</evidence>
<accession>A0A1R2CRR8</accession>
<keyword evidence="3 5" id="KW-1133">Transmembrane helix</keyword>
<feature type="transmembrane region" description="Helical" evidence="5">
    <location>
        <begin position="368"/>
        <end position="389"/>
    </location>
</feature>
<feature type="transmembrane region" description="Helical" evidence="5">
    <location>
        <begin position="307"/>
        <end position="330"/>
    </location>
</feature>
<feature type="transmembrane region" description="Helical" evidence="5">
    <location>
        <begin position="169"/>
        <end position="191"/>
    </location>
</feature>
<feature type="domain" description="Major facilitator superfamily (MFS) profile" evidence="6">
    <location>
        <begin position="28"/>
        <end position="454"/>
    </location>
</feature>
<name>A0A1R2CRR8_9CILI</name>
<evidence type="ECO:0000256" key="1">
    <source>
        <dbReference type="ARBA" id="ARBA00004141"/>
    </source>
</evidence>
<dbReference type="InterPro" id="IPR036259">
    <property type="entry name" value="MFS_trans_sf"/>
</dbReference>
<evidence type="ECO:0000259" key="6">
    <source>
        <dbReference type="PROSITE" id="PS50850"/>
    </source>
</evidence>
<organism evidence="7 8">
    <name type="scientific">Stentor coeruleus</name>
    <dbReference type="NCBI Taxonomy" id="5963"/>
    <lineage>
        <taxon>Eukaryota</taxon>
        <taxon>Sar</taxon>
        <taxon>Alveolata</taxon>
        <taxon>Ciliophora</taxon>
        <taxon>Postciliodesmatophora</taxon>
        <taxon>Heterotrichea</taxon>
        <taxon>Heterotrichida</taxon>
        <taxon>Stentoridae</taxon>
        <taxon>Stentor</taxon>
    </lineage>
</organism>
<keyword evidence="8" id="KW-1185">Reference proteome</keyword>
<dbReference type="OrthoDB" id="289899at2759"/>
<dbReference type="PROSITE" id="PS50850">
    <property type="entry name" value="MFS"/>
    <property type="match status" value="1"/>
</dbReference>
<dbReference type="InterPro" id="IPR005828">
    <property type="entry name" value="MFS_sugar_transport-like"/>
</dbReference>
<dbReference type="GO" id="GO:0016020">
    <property type="term" value="C:membrane"/>
    <property type="evidence" value="ECO:0007669"/>
    <property type="project" value="UniProtKB-SubCell"/>
</dbReference>
<feature type="transmembrane region" description="Helical" evidence="5">
    <location>
        <begin position="24"/>
        <end position="45"/>
    </location>
</feature>
<feature type="transmembrane region" description="Helical" evidence="5">
    <location>
        <begin position="427"/>
        <end position="449"/>
    </location>
</feature>
<reference evidence="7 8" key="1">
    <citation type="submission" date="2016-11" db="EMBL/GenBank/DDBJ databases">
        <title>The macronuclear genome of Stentor coeruleus: a giant cell with tiny introns.</title>
        <authorList>
            <person name="Slabodnick M."/>
            <person name="Ruby J.G."/>
            <person name="Reiff S.B."/>
            <person name="Swart E.C."/>
            <person name="Gosai S."/>
            <person name="Prabakaran S."/>
            <person name="Witkowska E."/>
            <person name="Larue G.E."/>
            <person name="Fisher S."/>
            <person name="Freeman R.M."/>
            <person name="Gunawardena J."/>
            <person name="Chu W."/>
            <person name="Stover N.A."/>
            <person name="Gregory B.D."/>
            <person name="Nowacki M."/>
            <person name="Derisi J."/>
            <person name="Roy S.W."/>
            <person name="Marshall W.F."/>
            <person name="Sood P."/>
        </authorList>
    </citation>
    <scope>NUCLEOTIDE SEQUENCE [LARGE SCALE GENOMIC DNA]</scope>
    <source>
        <strain evidence="7">WM001</strain>
    </source>
</reference>
<feature type="transmembrane region" description="Helical" evidence="5">
    <location>
        <begin position="337"/>
        <end position="356"/>
    </location>
</feature>
<dbReference type="EMBL" id="MPUH01000076">
    <property type="protein sequence ID" value="OMJ91695.1"/>
    <property type="molecule type" value="Genomic_DNA"/>
</dbReference>
<protein>
    <recommendedName>
        <fullName evidence="6">Major facilitator superfamily (MFS) profile domain-containing protein</fullName>
    </recommendedName>
</protein>
<evidence type="ECO:0000256" key="3">
    <source>
        <dbReference type="ARBA" id="ARBA00022989"/>
    </source>
</evidence>
<comment type="caution">
    <text evidence="7">The sequence shown here is derived from an EMBL/GenBank/DDBJ whole genome shotgun (WGS) entry which is preliminary data.</text>
</comment>